<dbReference type="Proteomes" id="UP000050360">
    <property type="component" value="Unassembled WGS sequence"/>
</dbReference>
<dbReference type="EMBL" id="LKCM01000364">
    <property type="protein sequence ID" value="KPQ41400.1"/>
    <property type="molecule type" value="Genomic_DNA"/>
</dbReference>
<evidence type="ECO:0000313" key="2">
    <source>
        <dbReference type="Proteomes" id="UP000050360"/>
    </source>
</evidence>
<reference evidence="1 2" key="1">
    <citation type="submission" date="2015-09" db="EMBL/GenBank/DDBJ databases">
        <title>A metagenomics-based metabolic model of nitrate-dependent anaerobic oxidation of methane by Methanoperedens-like archaea.</title>
        <authorList>
            <person name="Arshad A."/>
            <person name="Speth D.R."/>
            <person name="De Graaf R.M."/>
            <person name="Op Den Camp H.J."/>
            <person name="Jetten M.S."/>
            <person name="Welte C.U."/>
        </authorList>
    </citation>
    <scope>NUCLEOTIDE SEQUENCE [LARGE SCALE GENOMIC DNA]</scope>
</reference>
<proteinExistence type="predicted"/>
<gene>
    <name evidence="1" type="ORF">MPEBLZ_04040</name>
</gene>
<sequence length="86" mass="9951">MKEVPKYITSIQIQANEMRNINISLGFEKNGAMMLNFQDTAELEQDSSYLNEAAYPNSAVMVYGKYSMWLSMFTRHVKPHNDDQPK</sequence>
<name>A0A0P8A4J3_9EURY</name>
<evidence type="ECO:0000313" key="1">
    <source>
        <dbReference type="EMBL" id="KPQ41400.1"/>
    </source>
</evidence>
<protein>
    <submittedName>
        <fullName evidence="1">Uncharacterized protein</fullName>
    </submittedName>
</protein>
<organism evidence="1 2">
    <name type="scientific">Candidatus Methanoperedens nitratireducens</name>
    <dbReference type="NCBI Taxonomy" id="1392998"/>
    <lineage>
        <taxon>Archaea</taxon>
        <taxon>Methanobacteriati</taxon>
        <taxon>Methanobacteriota</taxon>
        <taxon>Stenosarchaea group</taxon>
        <taxon>Methanomicrobia</taxon>
        <taxon>Methanosarcinales</taxon>
        <taxon>ANME-2 cluster</taxon>
        <taxon>Candidatus Methanoperedentaceae</taxon>
        <taxon>Candidatus Methanoperedens</taxon>
    </lineage>
</organism>
<dbReference type="AlphaFoldDB" id="A0A0P8A4J3"/>
<comment type="caution">
    <text evidence="1">The sequence shown here is derived from an EMBL/GenBank/DDBJ whole genome shotgun (WGS) entry which is preliminary data.</text>
</comment>
<accession>A0A0P8A4J3</accession>